<reference evidence="6 7" key="1">
    <citation type="submission" date="2020-11" db="EMBL/GenBank/DDBJ databases">
        <title>Winogradskyella marina sp. nov., isolated from marine sediment.</title>
        <authorList>
            <person name="Bo J."/>
            <person name="Wang S."/>
            <person name="Song X."/>
            <person name="Du Z."/>
        </authorList>
    </citation>
    <scope>NUCLEOTIDE SEQUENCE [LARGE SCALE GENOMIC DNA]</scope>
    <source>
        <strain evidence="6 7">F6397</strain>
    </source>
</reference>
<sequence>MTRILMVCLGNICRSPLAHGIMQSKLPEDLFYLDSAGTAAYHIGNAPDKRSIAVAQQNGLDISGQSARQFKVTDFDAFDIIYAMDQSNYSNIISLARHTDDKKKVKLFLEANSSVENKNMPDPYYGEQDGFKYVFKLIDETCDILVKELIH</sequence>
<dbReference type="Proteomes" id="UP000611215">
    <property type="component" value="Unassembled WGS sequence"/>
</dbReference>
<name>A0ABS0ELX4_9FLAO</name>
<evidence type="ECO:0000256" key="2">
    <source>
        <dbReference type="ARBA" id="ARBA00013064"/>
    </source>
</evidence>
<dbReference type="EMBL" id="JADOET010000020">
    <property type="protein sequence ID" value="MBF8151404.1"/>
    <property type="molecule type" value="Genomic_DNA"/>
</dbReference>
<dbReference type="EC" id="3.1.3.48" evidence="2"/>
<evidence type="ECO:0000313" key="7">
    <source>
        <dbReference type="Proteomes" id="UP000611215"/>
    </source>
</evidence>
<dbReference type="InterPro" id="IPR023485">
    <property type="entry name" value="Ptyr_pPase"/>
</dbReference>
<feature type="domain" description="Phosphotyrosine protein phosphatase I" evidence="5">
    <location>
        <begin position="2"/>
        <end position="148"/>
    </location>
</feature>
<evidence type="ECO:0000256" key="1">
    <source>
        <dbReference type="ARBA" id="ARBA00011063"/>
    </source>
</evidence>
<gene>
    <name evidence="6" type="ORF">ITJ86_15970</name>
</gene>
<keyword evidence="7" id="KW-1185">Reference proteome</keyword>
<protein>
    <recommendedName>
        <fullName evidence="2">protein-tyrosine-phosphatase</fullName>
        <ecNumber evidence="2">3.1.3.48</ecNumber>
    </recommendedName>
</protein>
<evidence type="ECO:0000259" key="5">
    <source>
        <dbReference type="SMART" id="SM00226"/>
    </source>
</evidence>
<evidence type="ECO:0000256" key="3">
    <source>
        <dbReference type="ARBA" id="ARBA00022801"/>
    </source>
</evidence>
<keyword evidence="4" id="KW-0904">Protein phosphatase</keyword>
<comment type="similarity">
    <text evidence="1">Belongs to the low molecular weight phosphotyrosine protein phosphatase family.</text>
</comment>
<evidence type="ECO:0000313" key="6">
    <source>
        <dbReference type="EMBL" id="MBF8151404.1"/>
    </source>
</evidence>
<accession>A0ABS0ELX4</accession>
<evidence type="ECO:0000256" key="4">
    <source>
        <dbReference type="ARBA" id="ARBA00022912"/>
    </source>
</evidence>
<dbReference type="InterPro" id="IPR050438">
    <property type="entry name" value="LMW_PTPase"/>
</dbReference>
<dbReference type="PANTHER" id="PTHR11717:SF7">
    <property type="entry name" value="LOW MOLECULAR WEIGHT PHOSPHOTYROSINE PROTEIN PHOSPHATASE"/>
    <property type="match status" value="1"/>
</dbReference>
<dbReference type="InterPro" id="IPR017867">
    <property type="entry name" value="Tyr_phospatase_low_mol_wt"/>
</dbReference>
<dbReference type="PANTHER" id="PTHR11717">
    <property type="entry name" value="LOW MOLECULAR WEIGHT PROTEIN TYROSINE PHOSPHATASE"/>
    <property type="match status" value="1"/>
</dbReference>
<dbReference type="RefSeq" id="WP_195872661.1">
    <property type="nucleotide sequence ID" value="NZ_JADOET010000020.1"/>
</dbReference>
<dbReference type="SMART" id="SM00226">
    <property type="entry name" value="LMWPc"/>
    <property type="match status" value="1"/>
</dbReference>
<organism evidence="6 7">
    <name type="scientific">Winogradskyella marina</name>
    <dbReference type="NCBI Taxonomy" id="2785530"/>
    <lineage>
        <taxon>Bacteria</taxon>
        <taxon>Pseudomonadati</taxon>
        <taxon>Bacteroidota</taxon>
        <taxon>Flavobacteriia</taxon>
        <taxon>Flavobacteriales</taxon>
        <taxon>Flavobacteriaceae</taxon>
        <taxon>Winogradskyella</taxon>
    </lineage>
</organism>
<keyword evidence="3" id="KW-0378">Hydrolase</keyword>
<dbReference type="SUPFAM" id="SSF52788">
    <property type="entry name" value="Phosphotyrosine protein phosphatases I"/>
    <property type="match status" value="1"/>
</dbReference>
<dbReference type="InterPro" id="IPR036196">
    <property type="entry name" value="Ptyr_pPase_sf"/>
</dbReference>
<dbReference type="Gene3D" id="3.40.50.2300">
    <property type="match status" value="1"/>
</dbReference>
<proteinExistence type="inferred from homology"/>
<dbReference type="CDD" id="cd16343">
    <property type="entry name" value="LMWPTP"/>
    <property type="match status" value="1"/>
</dbReference>
<comment type="caution">
    <text evidence="6">The sequence shown here is derived from an EMBL/GenBank/DDBJ whole genome shotgun (WGS) entry which is preliminary data.</text>
</comment>
<dbReference type="PRINTS" id="PR00719">
    <property type="entry name" value="LMWPTPASE"/>
</dbReference>
<dbReference type="Pfam" id="PF01451">
    <property type="entry name" value="LMWPc"/>
    <property type="match status" value="1"/>
</dbReference>